<accession>A0ABM6THP2</accession>
<evidence type="ECO:0000259" key="1">
    <source>
        <dbReference type="Pfam" id="PF13175"/>
    </source>
</evidence>
<dbReference type="Proteomes" id="UP000240527">
    <property type="component" value="Chromosome"/>
</dbReference>
<organism evidence="3 4">
    <name type="scientific">Caulobacter segnis</name>
    <dbReference type="NCBI Taxonomy" id="88688"/>
    <lineage>
        <taxon>Bacteria</taxon>
        <taxon>Pseudomonadati</taxon>
        <taxon>Pseudomonadota</taxon>
        <taxon>Alphaproteobacteria</taxon>
        <taxon>Caulobacterales</taxon>
        <taxon>Caulobacteraceae</taxon>
        <taxon>Caulobacter</taxon>
    </lineage>
</organism>
<evidence type="ECO:0000313" key="4">
    <source>
        <dbReference type="Proteomes" id="UP000240527"/>
    </source>
</evidence>
<dbReference type="RefSeq" id="WP_013079654.1">
    <property type="nucleotide sequence ID" value="NZ_CP027850.1"/>
</dbReference>
<dbReference type="Gene3D" id="3.40.50.300">
    <property type="entry name" value="P-loop containing nucleotide triphosphate hydrolases"/>
    <property type="match status" value="1"/>
</dbReference>
<dbReference type="Pfam" id="PF13175">
    <property type="entry name" value="AAA_15"/>
    <property type="match status" value="1"/>
</dbReference>
<dbReference type="PANTHER" id="PTHR43581">
    <property type="entry name" value="ATP/GTP PHOSPHATASE"/>
    <property type="match status" value="1"/>
</dbReference>
<dbReference type="InterPro" id="IPR041685">
    <property type="entry name" value="AAA_GajA/Old/RecF-like"/>
</dbReference>
<reference evidence="3 4" key="1">
    <citation type="journal article" date="2015" name="Biotechnol. Bioeng.">
        <title>Genome sequence and phenotypic characterization of Caulobacter segnis.</title>
        <authorList>
            <person name="Patel S."/>
            <person name="Fletcher B."/>
            <person name="Scott D.C."/>
            <person name="Ely B."/>
        </authorList>
    </citation>
    <scope>NUCLEOTIDE SEQUENCE [LARGE SCALE GENOMIC DNA]</scope>
    <source>
        <strain evidence="3 4">TK0059</strain>
    </source>
</reference>
<name>A0ABM6THP2_9CAUL</name>
<evidence type="ECO:0000259" key="2">
    <source>
        <dbReference type="Pfam" id="PF13304"/>
    </source>
</evidence>
<dbReference type="PANTHER" id="PTHR43581:SF4">
    <property type="entry name" value="ATP_GTP PHOSPHATASE"/>
    <property type="match status" value="1"/>
</dbReference>
<evidence type="ECO:0000313" key="3">
    <source>
        <dbReference type="EMBL" id="AVQ02694.1"/>
    </source>
</evidence>
<feature type="domain" description="Endonuclease GajA/Old nuclease/RecF-like AAA" evidence="1">
    <location>
        <begin position="1"/>
        <end position="49"/>
    </location>
</feature>
<dbReference type="InterPro" id="IPR003959">
    <property type="entry name" value="ATPase_AAA_core"/>
</dbReference>
<dbReference type="Pfam" id="PF13304">
    <property type="entry name" value="AAA_21"/>
    <property type="match status" value="1"/>
</dbReference>
<keyword evidence="4" id="KW-1185">Reference proteome</keyword>
<dbReference type="InterPro" id="IPR027417">
    <property type="entry name" value="P-loop_NTPase"/>
</dbReference>
<feature type="domain" description="ATPase AAA-type core" evidence="2">
    <location>
        <begin position="236"/>
        <end position="344"/>
    </location>
</feature>
<proteinExistence type="predicted"/>
<protein>
    <submittedName>
        <fullName evidence="3">DUF2813 domain-containing protein</fullName>
    </submittedName>
</protein>
<dbReference type="InterPro" id="IPR051396">
    <property type="entry name" value="Bact_Antivir_Def_Nuclease"/>
</dbReference>
<sequence length="604" mass="66499">MHVVDLRIENFRGIRSGRVRFGQHTVLVGPNNSGKTTIIEALALLFGRDRMVRMLTEHDFYGGDPQPADRIRLVATVAGFDDDNFANHPDWFRDDRAIPKWWSPDTGQVTAVRPAGDVKLACQIGFQARFDRAELEVETLRYFHDDDAVGDLFVDESPPLVPSRLIRDVGYFLVPASRTWDRVVSFGSELFRRVIASADGQPSESVLAERDRLRRPNQPLESDPHLQPIIARLNAELSGFFRTSPALQLRLTATDSEGLLDAVMPHYATGEGIGVPARRHGSGLLSLQHLLLLLQFGRQRAAAGEGFWMALEEPELHVPPPLQRRLVHRIQALSSQTFVSTHSPMVAAIAHPASVILLRNEGGVLSANPLLPSRLPAAAPNAVRKLFQLNRVDTISALMHDAVLIPEGRLDFEWLRLLVQAVDLGQGWAADESRFSARIGLIPTHDASVVATITALARLHPRLCAVVDGDVAGQGYIDALCQLERGPQIIVQWPDGWAIEDVVGWVLQADAARSMDALNAILPARQADILALTRNLKSEVREAGGLKGDIAVYEAVADTVSVVELCRRRAQELLNGLSDALLGLPSARFTSEPEADVRVKHFRP</sequence>
<dbReference type="EMBL" id="CP027850">
    <property type="protein sequence ID" value="AVQ02694.1"/>
    <property type="molecule type" value="Genomic_DNA"/>
</dbReference>
<dbReference type="SUPFAM" id="SSF52540">
    <property type="entry name" value="P-loop containing nucleoside triphosphate hydrolases"/>
    <property type="match status" value="1"/>
</dbReference>
<gene>
    <name evidence="3" type="ORF">B7G68_13040</name>
</gene>